<name>A0ABQ0DMA0_9EUKA</name>
<keyword evidence="2" id="KW-1185">Reference proteome</keyword>
<comment type="caution">
    <text evidence="1">The sequence shown here is derived from an EMBL/GenBank/DDBJ whole genome shotgun (WGS) entry which is preliminary data.</text>
</comment>
<gene>
    <name evidence="1" type="ORF">ENUP19_0166G0038</name>
</gene>
<dbReference type="Proteomes" id="UP001628156">
    <property type="component" value="Unassembled WGS sequence"/>
</dbReference>
<evidence type="ECO:0000313" key="2">
    <source>
        <dbReference type="Proteomes" id="UP001628156"/>
    </source>
</evidence>
<dbReference type="EMBL" id="BAAFRS010000166">
    <property type="protein sequence ID" value="GAB1223942.1"/>
    <property type="molecule type" value="Genomic_DNA"/>
</dbReference>
<proteinExistence type="predicted"/>
<sequence>MNRSEKKYYNFHSAYGYVCLNYNDRYPALDINTLKGALEQWTSTRNNKSKIDYMAMSRTEEGDNRHAHVFFKLEEPVKINKKPFINVNGIEYKLTFTPVTEHPSFDGSFINIIKYLKKQGTKHEVKSLFEEWGNKPAARGRLSTEEIHKALRLPTLKEAEAYLGDKNMLSYLNVRSKFKELYRERHANDRNERIKIKLLPWDEENALIKNARAWLRIVKNGKIKRTKMLVLLGETRIGKSEFVIDLLKDTKVQEFRGKVMFDGKDNNANYEVRLFDDANIAALDWFEFKSIVSTNGEVVTMNVKYDHADVTSLPTIVVLNTKNWDILKRIAKEKGDLDWLEQNSTILFSKTKLFKEPPKQTLTIEQLKEKYGDYEPDILKMLDNENEEMILEENEVNMDEFTDDADVTIPEDIVNTPVPTELLMTSEENSEKRKSLMLSMLKDNNKPLLPPKEPDVELTQQARELANRWSGGNFN</sequence>
<protein>
    <submittedName>
        <fullName evidence="1">Uncharacterized protein</fullName>
    </submittedName>
</protein>
<organism evidence="1 2">
    <name type="scientific">Entamoeba nuttalli</name>
    <dbReference type="NCBI Taxonomy" id="412467"/>
    <lineage>
        <taxon>Eukaryota</taxon>
        <taxon>Amoebozoa</taxon>
        <taxon>Evosea</taxon>
        <taxon>Archamoebae</taxon>
        <taxon>Mastigamoebida</taxon>
        <taxon>Entamoebidae</taxon>
        <taxon>Entamoeba</taxon>
    </lineage>
</organism>
<accession>A0ABQ0DMA0</accession>
<reference evidence="1 2" key="1">
    <citation type="journal article" date="2019" name="PLoS Negl. Trop. Dis.">
        <title>Whole genome sequencing of Entamoeba nuttalli reveals mammalian host-related molecular signatures and a novel octapeptide-repeat surface protein.</title>
        <authorList>
            <person name="Tanaka M."/>
            <person name="Makiuchi T."/>
            <person name="Komiyama T."/>
            <person name="Shiina T."/>
            <person name="Osaki K."/>
            <person name="Tachibana H."/>
        </authorList>
    </citation>
    <scope>NUCLEOTIDE SEQUENCE [LARGE SCALE GENOMIC DNA]</scope>
    <source>
        <strain evidence="1 2">P19-061405</strain>
    </source>
</reference>
<evidence type="ECO:0000313" key="1">
    <source>
        <dbReference type="EMBL" id="GAB1223942.1"/>
    </source>
</evidence>